<gene>
    <name evidence="2" type="ORF">M5K25_000683</name>
</gene>
<comment type="caution">
    <text evidence="2">The sequence shown here is derived from an EMBL/GenBank/DDBJ whole genome shotgun (WGS) entry which is preliminary data.</text>
</comment>
<dbReference type="Proteomes" id="UP001552299">
    <property type="component" value="Unassembled WGS sequence"/>
</dbReference>
<accession>A0ABD0W9Q7</accession>
<dbReference type="EMBL" id="JANQDX010000001">
    <property type="protein sequence ID" value="KAL0928762.1"/>
    <property type="molecule type" value="Genomic_DNA"/>
</dbReference>
<evidence type="ECO:0000313" key="2">
    <source>
        <dbReference type="EMBL" id="KAL0928762.1"/>
    </source>
</evidence>
<feature type="compositionally biased region" description="Basic and acidic residues" evidence="1">
    <location>
        <begin position="55"/>
        <end position="65"/>
    </location>
</feature>
<dbReference type="Pfam" id="PF03004">
    <property type="entry name" value="Transposase_24"/>
    <property type="match status" value="1"/>
</dbReference>
<dbReference type="InterPro" id="IPR004252">
    <property type="entry name" value="Probable_transposase_24"/>
</dbReference>
<evidence type="ECO:0000313" key="3">
    <source>
        <dbReference type="Proteomes" id="UP001552299"/>
    </source>
</evidence>
<protein>
    <submittedName>
        <fullName evidence="2">Uncharacterized protein</fullName>
    </submittedName>
</protein>
<proteinExistence type="predicted"/>
<keyword evidence="3" id="KW-1185">Reference proteome</keyword>
<organism evidence="2 3">
    <name type="scientific">Dendrobium thyrsiflorum</name>
    <name type="common">Pinecone-like raceme dendrobium</name>
    <name type="synonym">Orchid</name>
    <dbReference type="NCBI Taxonomy" id="117978"/>
    <lineage>
        <taxon>Eukaryota</taxon>
        <taxon>Viridiplantae</taxon>
        <taxon>Streptophyta</taxon>
        <taxon>Embryophyta</taxon>
        <taxon>Tracheophyta</taxon>
        <taxon>Spermatophyta</taxon>
        <taxon>Magnoliopsida</taxon>
        <taxon>Liliopsida</taxon>
        <taxon>Asparagales</taxon>
        <taxon>Orchidaceae</taxon>
        <taxon>Epidendroideae</taxon>
        <taxon>Malaxideae</taxon>
        <taxon>Dendrobiinae</taxon>
        <taxon>Dendrobium</taxon>
    </lineage>
</organism>
<feature type="region of interest" description="Disordered" evidence="1">
    <location>
        <begin position="55"/>
        <end position="87"/>
    </location>
</feature>
<evidence type="ECO:0000256" key="1">
    <source>
        <dbReference type="SAM" id="MobiDB-lite"/>
    </source>
</evidence>
<reference evidence="2 3" key="1">
    <citation type="journal article" date="2024" name="Plant Biotechnol. J.">
        <title>Dendrobium thyrsiflorum genome and its molecular insights into genes involved in important horticultural traits.</title>
        <authorList>
            <person name="Chen B."/>
            <person name="Wang J.Y."/>
            <person name="Zheng P.J."/>
            <person name="Li K.L."/>
            <person name="Liang Y.M."/>
            <person name="Chen X.F."/>
            <person name="Zhang C."/>
            <person name="Zhao X."/>
            <person name="He X."/>
            <person name="Zhang G.Q."/>
            <person name="Liu Z.J."/>
            <person name="Xu Q."/>
        </authorList>
    </citation>
    <scope>NUCLEOTIDE SEQUENCE [LARGE SCALE GENOMIC DNA]</scope>
    <source>
        <strain evidence="2">GZMU011</strain>
    </source>
</reference>
<dbReference type="AlphaFoldDB" id="A0ABD0W9Q7"/>
<sequence length="140" mass="16683">MQKDFYWLPQHNDIIRKNFERRDSTCMRDMFTDIRKSSERPLWICESVWVEQYSRRRDQNKKNRASDIGGLGSSLHTEGSVPHTEHRRCLKEMLGREPISVELYGHTHKRQEDKQWVDEHARKAYVSGVHTALRDPSCSR</sequence>
<name>A0ABD0W9Q7_DENTH</name>